<dbReference type="CDD" id="cd11377">
    <property type="entry name" value="Pro-peptidase_S53"/>
    <property type="match status" value="1"/>
</dbReference>
<feature type="region of interest" description="Disordered" evidence="1">
    <location>
        <begin position="140"/>
        <end position="177"/>
    </location>
</feature>
<accession>A0A8C0BCB7</accession>
<dbReference type="Ensembl" id="ENSBJAT00000015386.1">
    <property type="protein sequence ID" value="ENSBJAP00000014977.1"/>
    <property type="gene ID" value="ENSBJAG00000009936.1"/>
</dbReference>
<proteinExistence type="predicted"/>
<dbReference type="PANTHER" id="PTHR14218">
    <property type="entry name" value="PROTEASE S8 TRIPEPTIDYL PEPTIDASE I CLN2"/>
    <property type="match status" value="1"/>
</dbReference>
<dbReference type="PANTHER" id="PTHR14218:SF15">
    <property type="entry name" value="TRIPEPTIDYL-PEPTIDASE 1"/>
    <property type="match status" value="1"/>
</dbReference>
<dbReference type="SUPFAM" id="SSF54897">
    <property type="entry name" value="Protease propeptides/inhibitors"/>
    <property type="match status" value="1"/>
</dbReference>
<dbReference type="InterPro" id="IPR015366">
    <property type="entry name" value="S53_propep"/>
</dbReference>
<evidence type="ECO:0000259" key="2">
    <source>
        <dbReference type="SMART" id="SM00944"/>
    </source>
</evidence>
<feature type="compositionally biased region" description="Polar residues" evidence="1">
    <location>
        <begin position="152"/>
        <end position="166"/>
    </location>
</feature>
<evidence type="ECO:0000313" key="3">
    <source>
        <dbReference type="Ensembl" id="ENSBJAP00000014977.1"/>
    </source>
</evidence>
<evidence type="ECO:0000256" key="1">
    <source>
        <dbReference type="SAM" id="MobiDB-lite"/>
    </source>
</evidence>
<dbReference type="GO" id="GO:0008240">
    <property type="term" value="F:tripeptidyl-peptidase activity"/>
    <property type="evidence" value="ECO:0007669"/>
    <property type="project" value="TreeGrafter"/>
</dbReference>
<dbReference type="Proteomes" id="UP000694555">
    <property type="component" value="Unplaced"/>
</dbReference>
<reference evidence="3" key="1">
    <citation type="submission" date="2025-08" db="UniProtKB">
        <authorList>
            <consortium name="Ensembl"/>
        </authorList>
    </citation>
    <scope>IDENTIFICATION</scope>
</reference>
<dbReference type="InterPro" id="IPR050819">
    <property type="entry name" value="Tripeptidyl-peptidase_I"/>
</dbReference>
<dbReference type="GO" id="GO:0007417">
    <property type="term" value="P:central nervous system development"/>
    <property type="evidence" value="ECO:0007669"/>
    <property type="project" value="TreeGrafter"/>
</dbReference>
<organism evidence="3 4">
    <name type="scientific">Buteo japonicus</name>
    <dbReference type="NCBI Taxonomy" id="224669"/>
    <lineage>
        <taxon>Eukaryota</taxon>
        <taxon>Metazoa</taxon>
        <taxon>Chordata</taxon>
        <taxon>Craniata</taxon>
        <taxon>Vertebrata</taxon>
        <taxon>Euteleostomi</taxon>
        <taxon>Archelosauria</taxon>
        <taxon>Archosauria</taxon>
        <taxon>Dinosauria</taxon>
        <taxon>Saurischia</taxon>
        <taxon>Theropoda</taxon>
        <taxon>Coelurosauria</taxon>
        <taxon>Aves</taxon>
        <taxon>Neognathae</taxon>
        <taxon>Neoaves</taxon>
        <taxon>Telluraves</taxon>
        <taxon>Accipitrimorphae</taxon>
        <taxon>Accipitriformes</taxon>
        <taxon>Accipitridae</taxon>
        <taxon>Accipitrinae</taxon>
        <taxon>Buteo</taxon>
    </lineage>
</organism>
<keyword evidence="4" id="KW-1185">Reference proteome</keyword>
<reference evidence="3" key="2">
    <citation type="submission" date="2025-09" db="UniProtKB">
        <authorList>
            <consortium name="Ensembl"/>
        </authorList>
    </citation>
    <scope>IDENTIFICATION</scope>
</reference>
<dbReference type="SMART" id="SM00944">
    <property type="entry name" value="Pro-kuma_activ"/>
    <property type="match status" value="1"/>
</dbReference>
<evidence type="ECO:0000313" key="4">
    <source>
        <dbReference type="Proteomes" id="UP000694555"/>
    </source>
</evidence>
<feature type="domain" description="Peptidase S53 activation" evidence="2">
    <location>
        <begin position="9"/>
        <end position="139"/>
    </location>
</feature>
<dbReference type="GO" id="GO:0004175">
    <property type="term" value="F:endopeptidase activity"/>
    <property type="evidence" value="ECO:0007669"/>
    <property type="project" value="TreeGrafter"/>
</dbReference>
<dbReference type="Pfam" id="PF09286">
    <property type="entry name" value="Pro-kuma_activ"/>
    <property type="match status" value="1"/>
</dbReference>
<name>A0A8C0BCB7_9AVES</name>
<protein>
    <recommendedName>
        <fullName evidence="2">Peptidase S53 activation domain-containing protein</fullName>
    </recommendedName>
</protein>
<dbReference type="AlphaFoldDB" id="A0A8C0BCB7"/>
<sequence length="177" mass="19886">CRMAHHHLAAHSHDRARACAYSPEPPPYPLQLTFALRQRGVGRLAQLVDAVSDPRSPRYGKYLSLEQVRDLVQPSPATLMAVLKWLQGHGVETCRSVTTLDFLECRITAERLLPGAEFHHYVKGQHSVWVACTGSLQRERWSTEPGPRGKWSQGSTMEGEQLSTWASRLPSFVKDTT</sequence>
<dbReference type="GO" id="GO:0006508">
    <property type="term" value="P:proteolysis"/>
    <property type="evidence" value="ECO:0007669"/>
    <property type="project" value="TreeGrafter"/>
</dbReference>